<proteinExistence type="predicted"/>
<organism evidence="2 3">
    <name type="scientific">Lysinibacillus capsici</name>
    <dbReference type="NCBI Taxonomy" id="2115968"/>
    <lineage>
        <taxon>Bacteria</taxon>
        <taxon>Bacillati</taxon>
        <taxon>Bacillota</taxon>
        <taxon>Bacilli</taxon>
        <taxon>Bacillales</taxon>
        <taxon>Bacillaceae</taxon>
        <taxon>Lysinibacillus</taxon>
    </lineage>
</organism>
<evidence type="ECO:0000313" key="2">
    <source>
        <dbReference type="EMBL" id="SPT96533.1"/>
    </source>
</evidence>
<protein>
    <recommendedName>
        <fullName evidence="4">Group-specific protein</fullName>
    </recommendedName>
</protein>
<dbReference type="RefSeq" id="WP_112116610.1">
    <property type="nucleotide sequence ID" value="NZ_UAQE01000001.1"/>
</dbReference>
<reference evidence="2 3" key="1">
    <citation type="submission" date="2018-06" db="EMBL/GenBank/DDBJ databases">
        <authorList>
            <consortium name="Pathogen Informatics"/>
            <person name="Doyle S."/>
        </authorList>
    </citation>
    <scope>NUCLEOTIDE SEQUENCE [LARGE SCALE GENOMIC DNA]</scope>
    <source>
        <strain evidence="2 3">NCTC7582</strain>
    </source>
</reference>
<keyword evidence="1" id="KW-0732">Signal</keyword>
<sequence length="188" mass="21174">MKLKHFLAIFITLIGLTYFTSQEASANTLDTIDTSADIIDTSDKFFSKIKIFDANGEQIPYTTEELQQMFTFIPYDSTAKKDLNLITPFASTYNSKAFSFKSYTWLNGGNGFYNPTNITITPAGSKAFTFSIHNKDHGSEVFRLDVPEGLVGGFHYGLGHYARGYDYSFKFENFFSGTVYMTNVAVTY</sequence>
<evidence type="ECO:0000256" key="1">
    <source>
        <dbReference type="SAM" id="SignalP"/>
    </source>
</evidence>
<dbReference type="Proteomes" id="UP000251431">
    <property type="component" value="Unassembled WGS sequence"/>
</dbReference>
<feature type="signal peptide" evidence="1">
    <location>
        <begin position="1"/>
        <end position="26"/>
    </location>
</feature>
<gene>
    <name evidence="2" type="ORF">NCTC7582_00568</name>
</gene>
<evidence type="ECO:0008006" key="4">
    <source>
        <dbReference type="Google" id="ProtNLM"/>
    </source>
</evidence>
<dbReference type="EMBL" id="UAQE01000001">
    <property type="protein sequence ID" value="SPT96533.1"/>
    <property type="molecule type" value="Genomic_DNA"/>
</dbReference>
<name>A0A2X0XGQ1_9BACI</name>
<evidence type="ECO:0000313" key="3">
    <source>
        <dbReference type="Proteomes" id="UP000251431"/>
    </source>
</evidence>
<feature type="chain" id="PRO_5016126095" description="Group-specific protein" evidence="1">
    <location>
        <begin position="27"/>
        <end position="188"/>
    </location>
</feature>
<dbReference type="AlphaFoldDB" id="A0A2X0XGQ1"/>
<accession>A0A2X0XGQ1</accession>